<keyword evidence="2" id="KW-0560">Oxidoreductase</keyword>
<gene>
    <name evidence="6" type="ORF">DERYTH_LOCUS12821</name>
</gene>
<evidence type="ECO:0000256" key="3">
    <source>
        <dbReference type="SAM" id="MobiDB-lite"/>
    </source>
</evidence>
<dbReference type="AlphaFoldDB" id="A0A9N9HNU2"/>
<evidence type="ECO:0000256" key="1">
    <source>
        <dbReference type="ARBA" id="ARBA00005466"/>
    </source>
</evidence>
<name>A0A9N9HNU2_9GLOM</name>
<dbReference type="PANTHER" id="PTHR43762:SF1">
    <property type="entry name" value="D-ARABINONO-1,4-LACTONE OXIDASE"/>
    <property type="match status" value="1"/>
</dbReference>
<feature type="domain" description="FAD-binding PCMH-type" evidence="5">
    <location>
        <begin position="436"/>
        <end position="510"/>
    </location>
</feature>
<dbReference type="InterPro" id="IPR036318">
    <property type="entry name" value="FAD-bd_PCMH-like_sf"/>
</dbReference>
<dbReference type="EMBL" id="CAJVPY010008607">
    <property type="protein sequence ID" value="CAG8698314.1"/>
    <property type="molecule type" value="Genomic_DNA"/>
</dbReference>
<evidence type="ECO:0000256" key="4">
    <source>
        <dbReference type="SAM" id="Phobius"/>
    </source>
</evidence>
<dbReference type="GO" id="GO:0016899">
    <property type="term" value="F:oxidoreductase activity, acting on the CH-OH group of donors, oxygen as acceptor"/>
    <property type="evidence" value="ECO:0007669"/>
    <property type="project" value="InterPro"/>
</dbReference>
<reference evidence="6" key="1">
    <citation type="submission" date="2021-06" db="EMBL/GenBank/DDBJ databases">
        <authorList>
            <person name="Kallberg Y."/>
            <person name="Tangrot J."/>
            <person name="Rosling A."/>
        </authorList>
    </citation>
    <scope>NUCLEOTIDE SEQUENCE</scope>
    <source>
        <strain evidence="6">MA453B</strain>
    </source>
</reference>
<organism evidence="6 7">
    <name type="scientific">Dentiscutata erythropus</name>
    <dbReference type="NCBI Taxonomy" id="1348616"/>
    <lineage>
        <taxon>Eukaryota</taxon>
        <taxon>Fungi</taxon>
        <taxon>Fungi incertae sedis</taxon>
        <taxon>Mucoromycota</taxon>
        <taxon>Glomeromycotina</taxon>
        <taxon>Glomeromycetes</taxon>
        <taxon>Diversisporales</taxon>
        <taxon>Gigasporaceae</taxon>
        <taxon>Dentiscutata</taxon>
    </lineage>
</organism>
<evidence type="ECO:0000313" key="6">
    <source>
        <dbReference type="EMBL" id="CAG8698314.1"/>
    </source>
</evidence>
<evidence type="ECO:0000259" key="5">
    <source>
        <dbReference type="PROSITE" id="PS51387"/>
    </source>
</evidence>
<accession>A0A9N9HNU2</accession>
<dbReference type="OrthoDB" id="2379702at2759"/>
<dbReference type="InterPro" id="IPR016166">
    <property type="entry name" value="FAD-bd_PCMH"/>
</dbReference>
<keyword evidence="4" id="KW-1133">Transmembrane helix</keyword>
<keyword evidence="4" id="KW-0812">Transmembrane</keyword>
<feature type="transmembrane region" description="Helical" evidence="4">
    <location>
        <begin position="27"/>
        <end position="45"/>
    </location>
</feature>
<proteinExistence type="inferred from homology"/>
<feature type="region of interest" description="Disordered" evidence="3">
    <location>
        <begin position="1"/>
        <end position="22"/>
    </location>
</feature>
<dbReference type="Proteomes" id="UP000789405">
    <property type="component" value="Unassembled WGS sequence"/>
</dbReference>
<feature type="compositionally biased region" description="Basic and acidic residues" evidence="3">
    <location>
        <begin position="13"/>
        <end position="22"/>
    </location>
</feature>
<dbReference type="InterPro" id="IPR006094">
    <property type="entry name" value="Oxid_FAD_bind_N"/>
</dbReference>
<sequence length="510" mass="58702">MPANIENCTETPLNREDKKDDKPPKKLLIKVSLIGILVILLAIVINKQFGQNISQNESHTFQSIVKLADSGSEKLSSLEIPETSEMSSYRVIIRDLGVIMEKSDIMVKNGKKISEVLFGLDKEIHKAGDELEEFRHQAKSFYFSLASEMKVIMEEIEKSQWLEFGFFKYFINMPSSVADFICKRLEVLEKQIPGFLEQLKQVLTAIDSVHNSADNTQGYLIDGEREAERALKKHWLGNIADYTVRKRAEDELLRVRIIIKMLKEIAPSLINFENFLKEYRRSIQDVAKEVKSFPTKPTVEDMKYLKKAIAYLEEQHMQFSSAKKQFISMDVYNARYLEENQNLEEQHSKFSSEEYRPIDTYEDVMDAMNAQNHNHSMFYTCLKWAYNAILFCLKCSYIVILFCLKWSVIVSINKNFIIRSATPICNKTWENFNGAIDISPNAIFEPSTLEDLKDIVKLAKKNNKTIRCAAQGHTVSSLSVTEHYLVVVTKLNKVTVQKDPKHGWTVTAEA</sequence>
<dbReference type="InterPro" id="IPR006093">
    <property type="entry name" value="Oxy_OxRdtase_FAD_BS"/>
</dbReference>
<evidence type="ECO:0000256" key="2">
    <source>
        <dbReference type="ARBA" id="ARBA00023002"/>
    </source>
</evidence>
<keyword evidence="4" id="KW-0472">Membrane</keyword>
<protein>
    <submittedName>
        <fullName evidence="6">9137_t:CDS:1</fullName>
    </submittedName>
</protein>
<dbReference type="GO" id="GO:0071949">
    <property type="term" value="F:FAD binding"/>
    <property type="evidence" value="ECO:0007669"/>
    <property type="project" value="InterPro"/>
</dbReference>
<keyword evidence="7" id="KW-1185">Reference proteome</keyword>
<comment type="caution">
    <text evidence="6">The sequence shown here is derived from an EMBL/GenBank/DDBJ whole genome shotgun (WGS) entry which is preliminary data.</text>
</comment>
<evidence type="ECO:0000313" key="7">
    <source>
        <dbReference type="Proteomes" id="UP000789405"/>
    </source>
</evidence>
<feature type="compositionally biased region" description="Polar residues" evidence="3">
    <location>
        <begin position="1"/>
        <end position="12"/>
    </location>
</feature>
<dbReference type="Gene3D" id="3.30.43.10">
    <property type="entry name" value="Uridine Diphospho-n-acetylenolpyruvylglucosamine Reductase, domain 2"/>
    <property type="match status" value="1"/>
</dbReference>
<dbReference type="InterPro" id="IPR016167">
    <property type="entry name" value="FAD-bd_PCMH_sub1"/>
</dbReference>
<comment type="similarity">
    <text evidence="1">Belongs to the oxygen-dependent FAD-linked oxidoreductase family.</text>
</comment>
<dbReference type="PROSITE" id="PS51387">
    <property type="entry name" value="FAD_PCMH"/>
    <property type="match status" value="1"/>
</dbReference>
<dbReference type="PANTHER" id="PTHR43762">
    <property type="entry name" value="L-GULONOLACTONE OXIDASE"/>
    <property type="match status" value="1"/>
</dbReference>
<dbReference type="InterPro" id="IPR010031">
    <property type="entry name" value="FAD_lactone_oxidase-like"/>
</dbReference>
<dbReference type="SUPFAM" id="SSF56176">
    <property type="entry name" value="FAD-binding/transporter-associated domain-like"/>
    <property type="match status" value="1"/>
</dbReference>
<feature type="non-terminal residue" evidence="6">
    <location>
        <position position="510"/>
    </location>
</feature>
<dbReference type="PROSITE" id="PS00862">
    <property type="entry name" value="OX2_COVAL_FAD"/>
    <property type="match status" value="1"/>
</dbReference>
<dbReference type="Pfam" id="PF01565">
    <property type="entry name" value="FAD_binding_4"/>
    <property type="match status" value="1"/>
</dbReference>